<keyword evidence="2" id="KW-1185">Reference proteome</keyword>
<name>A0ACC5R137_9HYPH</name>
<reference evidence="1" key="1">
    <citation type="submission" date="2021-01" db="EMBL/GenBank/DDBJ databases">
        <authorList>
            <person name="Sun Q."/>
        </authorList>
    </citation>
    <scope>NUCLEOTIDE SEQUENCE</scope>
    <source>
        <strain evidence="1">YIM B02566</strain>
    </source>
</reference>
<keyword evidence="1" id="KW-0238">DNA-binding</keyword>
<dbReference type="EMBL" id="JAENHL010000006">
    <property type="protein sequence ID" value="MBK1866375.1"/>
    <property type="molecule type" value="Genomic_DNA"/>
</dbReference>
<evidence type="ECO:0000313" key="2">
    <source>
        <dbReference type="Proteomes" id="UP000616151"/>
    </source>
</evidence>
<sequence length="411" mass="46594">MHSINKLSAKQVEAFKEPGRYSDGGNLYLVVTKAGTRQWVFRYRWLGKLKEMGFGSAAPGRVSLKGAREAAQAARDNIAAGIDPHAAKAEERQKTDKRRTFSQVVDEYLRDMQSSWKNAKHAKQWKYTLKELAAPLGQKFVHQIEVTDVLAVLRPQWERVPETGRRLRGRIENVLSYATSHKYRSGPNPAAWKDNLKGLLPKRKRGARGHHAALHYDDMPAFMAELRERQVQNDTLAAYALELTILTVLRTGEVLGGTFPEIDLAKKIWTVPAERMKMGKKHRVPLCPRAVEIVKKLLELRWGDYLFPGNEINKHMSNMSMLMLLRRMGREDITVHGFRSAFRDWAGETTSFPGDVCELVLAHGIEDEAEAAYRRGEMLDKRAIVMAAWANFVEPKADDGKVIPLTQGAKR</sequence>
<gene>
    <name evidence="1" type="ORF">JHL16_08440</name>
</gene>
<accession>A0ACC5R137</accession>
<proteinExistence type="predicted"/>
<protein>
    <submittedName>
        <fullName evidence="1">Integrase arm-type DNA-binding domain-containing protein</fullName>
    </submittedName>
</protein>
<dbReference type="Proteomes" id="UP000616151">
    <property type="component" value="Unassembled WGS sequence"/>
</dbReference>
<organism evidence="1 2">
    <name type="scientific">Taklimakanibacter albus</name>
    <dbReference type="NCBI Taxonomy" id="2800327"/>
    <lineage>
        <taxon>Bacteria</taxon>
        <taxon>Pseudomonadati</taxon>
        <taxon>Pseudomonadota</taxon>
        <taxon>Alphaproteobacteria</taxon>
        <taxon>Hyphomicrobiales</taxon>
        <taxon>Aestuariivirgaceae</taxon>
        <taxon>Taklimakanibacter</taxon>
    </lineage>
</organism>
<evidence type="ECO:0000313" key="1">
    <source>
        <dbReference type="EMBL" id="MBK1866375.1"/>
    </source>
</evidence>
<comment type="caution">
    <text evidence="1">The sequence shown here is derived from an EMBL/GenBank/DDBJ whole genome shotgun (WGS) entry which is preliminary data.</text>
</comment>